<dbReference type="SUPFAM" id="SSF50677">
    <property type="entry name" value="ValRS/IleRS/LeuRS editing domain"/>
    <property type="match status" value="1"/>
</dbReference>
<dbReference type="FunFam" id="3.40.50.620:FF:000056">
    <property type="entry name" value="Leucine--tRNA ligase"/>
    <property type="match status" value="1"/>
</dbReference>
<keyword evidence="16" id="KW-1185">Reference proteome</keyword>
<keyword evidence="3 9" id="KW-0436">Ligase</keyword>
<dbReference type="Gene3D" id="3.10.20.590">
    <property type="match status" value="1"/>
</dbReference>
<evidence type="ECO:0000256" key="3">
    <source>
        <dbReference type="ARBA" id="ARBA00022598"/>
    </source>
</evidence>
<dbReference type="InterPro" id="IPR009008">
    <property type="entry name" value="Val/Leu/Ile-tRNA-synth_edit"/>
</dbReference>
<feature type="domain" description="Methionyl/Valyl/Leucyl/Isoleucyl-tRNA synthetase anticodon-binding" evidence="12">
    <location>
        <begin position="702"/>
        <end position="828"/>
    </location>
</feature>
<comment type="catalytic activity">
    <reaction evidence="8 9">
        <text>tRNA(Leu) + L-leucine + ATP = L-leucyl-tRNA(Leu) + AMP + diphosphate</text>
        <dbReference type="Rhea" id="RHEA:11688"/>
        <dbReference type="Rhea" id="RHEA-COMP:9613"/>
        <dbReference type="Rhea" id="RHEA-COMP:9622"/>
        <dbReference type="ChEBI" id="CHEBI:30616"/>
        <dbReference type="ChEBI" id="CHEBI:33019"/>
        <dbReference type="ChEBI" id="CHEBI:57427"/>
        <dbReference type="ChEBI" id="CHEBI:78442"/>
        <dbReference type="ChEBI" id="CHEBI:78494"/>
        <dbReference type="ChEBI" id="CHEBI:456215"/>
        <dbReference type="EC" id="6.1.1.4"/>
    </reaction>
</comment>
<keyword evidence="4 9" id="KW-0547">Nucleotide-binding</keyword>
<dbReference type="FunFam" id="3.40.50.620:FF:000003">
    <property type="entry name" value="Leucine--tRNA ligase"/>
    <property type="match status" value="1"/>
</dbReference>
<dbReference type="NCBIfam" id="TIGR00396">
    <property type="entry name" value="leuS_bact"/>
    <property type="match status" value="1"/>
</dbReference>
<keyword evidence="5 9" id="KW-0067">ATP-binding</keyword>
<dbReference type="FunFam" id="1.10.730.10:FF:000011">
    <property type="entry name" value="Leucine--tRNA ligase chloroplastic/mitochondrial"/>
    <property type="match status" value="1"/>
</dbReference>
<dbReference type="PRINTS" id="PR00985">
    <property type="entry name" value="TRNASYNTHLEU"/>
</dbReference>
<keyword evidence="2 9" id="KW-0963">Cytoplasm</keyword>
<dbReference type="InterPro" id="IPR002302">
    <property type="entry name" value="Leu-tRNA-ligase"/>
</dbReference>
<comment type="similarity">
    <text evidence="1 9 10">Belongs to the class-I aminoacyl-tRNA synthetase family.</text>
</comment>
<dbReference type="GO" id="GO:0005524">
    <property type="term" value="F:ATP binding"/>
    <property type="evidence" value="ECO:0007669"/>
    <property type="project" value="UniProtKB-UniRule"/>
</dbReference>
<dbReference type="GO" id="GO:0005829">
    <property type="term" value="C:cytosol"/>
    <property type="evidence" value="ECO:0007669"/>
    <property type="project" value="TreeGrafter"/>
</dbReference>
<reference evidence="15 16" key="1">
    <citation type="submission" date="2016-02" db="EMBL/GenBank/DDBJ databases">
        <title>Draft genome sequence of Thermodesulfatator sp. S606.</title>
        <authorList>
            <person name="Lai Q."/>
            <person name="Cao J."/>
            <person name="Dupont S."/>
            <person name="Shao Z."/>
            <person name="Jebbar M."/>
            <person name="Alain K."/>
        </authorList>
    </citation>
    <scope>NUCLEOTIDE SEQUENCE [LARGE SCALE GENOMIC DNA]</scope>
    <source>
        <strain evidence="15 16">S606</strain>
    </source>
</reference>
<evidence type="ECO:0000256" key="10">
    <source>
        <dbReference type="RuleBase" id="RU363035"/>
    </source>
</evidence>
<dbReference type="Proteomes" id="UP000076964">
    <property type="component" value="Unassembled WGS sequence"/>
</dbReference>
<dbReference type="PANTHER" id="PTHR43740:SF2">
    <property type="entry name" value="LEUCINE--TRNA LIGASE, MITOCHONDRIAL"/>
    <property type="match status" value="1"/>
</dbReference>
<dbReference type="InterPro" id="IPR014729">
    <property type="entry name" value="Rossmann-like_a/b/a_fold"/>
</dbReference>
<dbReference type="InterPro" id="IPR002300">
    <property type="entry name" value="aa-tRNA-synth_Ia"/>
</dbReference>
<evidence type="ECO:0000256" key="2">
    <source>
        <dbReference type="ARBA" id="ARBA00022490"/>
    </source>
</evidence>
<comment type="caution">
    <text evidence="15">The sequence shown here is derived from an EMBL/GenBank/DDBJ whole genome shotgun (WGS) entry which is preliminary data.</text>
</comment>
<feature type="domain" description="Methionyl/Leucyl tRNA synthetase" evidence="13">
    <location>
        <begin position="39"/>
        <end position="184"/>
    </location>
</feature>
<evidence type="ECO:0000256" key="7">
    <source>
        <dbReference type="ARBA" id="ARBA00023146"/>
    </source>
</evidence>
<evidence type="ECO:0000256" key="9">
    <source>
        <dbReference type="HAMAP-Rule" id="MF_00049"/>
    </source>
</evidence>
<proteinExistence type="inferred from homology"/>
<feature type="short sequence motif" description="'HIGH' region" evidence="9">
    <location>
        <begin position="44"/>
        <end position="54"/>
    </location>
</feature>
<dbReference type="InterPro" id="IPR009080">
    <property type="entry name" value="tRNAsynth_Ia_anticodon-bd"/>
</dbReference>
<feature type="binding site" evidence="9">
    <location>
        <position position="621"/>
    </location>
    <ligand>
        <name>ATP</name>
        <dbReference type="ChEBI" id="CHEBI:30616"/>
    </ligand>
</feature>
<organism evidence="15 16">
    <name type="scientific">Thermodesulfatator autotrophicus</name>
    <dbReference type="NCBI Taxonomy" id="1795632"/>
    <lineage>
        <taxon>Bacteria</taxon>
        <taxon>Pseudomonadati</taxon>
        <taxon>Thermodesulfobacteriota</taxon>
        <taxon>Thermodesulfobacteria</taxon>
        <taxon>Thermodesulfobacteriales</taxon>
        <taxon>Thermodesulfatatoraceae</taxon>
        <taxon>Thermodesulfatator</taxon>
    </lineage>
</organism>
<dbReference type="EC" id="6.1.1.4" evidence="9"/>
<sequence length="865" mass="99756">MARPKYDFANIETKWQKKWEEKGVFAAVDGDKSRPKYYVLEMFPYPSGRIHMGHVRNYAIGDVLARYRKMRGANVLHPMGWDAFGLPAENAAIKHGIHPAKWTYENIAYMRKQLKRLGLSYDWSREFATCDPEYYRHEQRFFIEMLERGLAYRKKTTVNWCESCQTVLANEQVEDGCCWRCGEEVVLKEMDGWFFRITAYAEELLQDIEKLRGKWPEKVLAMQINWIGKSEGAEIDFPVEGLDEKITVFTTRPDTLYGVTFMSLSPEHPLAKKLAEKDPELYAEFEAFLQETRRERRKIEEGTFEKKGLFLKAYALHPLTGEKVPIFAANFVLMEYGTGAVMAVPAHDQRDFEFARKYGLPIKVVIQPESEELSPETMEEAYEGPGVMVNSGPFSGLPSEEGKKKVVAYLEEKGLGRRKVTYRLRDWGVSRQRYWGCPIPVIYCDECGIVPEKLENLPVKLPLDAELDEHGRSPLPRLESFVKTTCPKCGREARRETDTFDTFVESSWYFARFACPQAEEPLDKEKVSYWLPVDQYIGGIEHAILHLLYARFFTKVLRDLGYLEIDEPFERLLTQGMVIKETYRCPKHGWLYPEEVSEDGHCLKEDCGEKVIIGRYEKMSKSKCNVVDPNAMIERYGADTVRLFMLFAAPPERDLEWSDAGIEGAHRFLQRVFRLVTENLEELKKAKTFSGKQEELPKALRDLRRKTHQTIAKVTEDIEKRYQFNTAIAAVMELVNTCYDVLNKSYEEKLFWPVMREAIEAILLLLSPVAPHICEELWEALGKEGLIANASWPEADKDALKAEEVTIAIQINGKLRDQIQVPAGASKEEVQEKALASPKVKRHVEGKEIKKVIFVPNKLINFVVK</sequence>
<dbReference type="PROSITE" id="PS00178">
    <property type="entry name" value="AA_TRNA_LIGASE_I"/>
    <property type="match status" value="1"/>
</dbReference>
<gene>
    <name evidence="9" type="primary">leuS</name>
    <name evidence="15" type="ORF">TH606_02925</name>
</gene>
<dbReference type="Pfam" id="PF00133">
    <property type="entry name" value="tRNA-synt_1"/>
    <property type="match status" value="2"/>
</dbReference>
<dbReference type="FunFam" id="3.10.20.590:FF:000001">
    <property type="entry name" value="Leucine--tRNA ligase"/>
    <property type="match status" value="1"/>
</dbReference>
<dbReference type="Gene3D" id="1.10.730.10">
    <property type="entry name" value="Isoleucyl-tRNA Synthetase, Domain 1"/>
    <property type="match status" value="1"/>
</dbReference>
<keyword evidence="7 9" id="KW-0030">Aminoacyl-tRNA synthetase</keyword>
<dbReference type="Gene3D" id="3.40.50.620">
    <property type="entry name" value="HUPs"/>
    <property type="match status" value="2"/>
</dbReference>
<dbReference type="SUPFAM" id="SSF52374">
    <property type="entry name" value="Nucleotidylyl transferase"/>
    <property type="match status" value="1"/>
</dbReference>
<evidence type="ECO:0000313" key="15">
    <source>
        <dbReference type="EMBL" id="OAG28220.1"/>
    </source>
</evidence>
<dbReference type="RefSeq" id="WP_068541202.1">
    <property type="nucleotide sequence ID" value="NZ_LSFI01000009.1"/>
</dbReference>
<feature type="domain" description="Leucyl-tRNA synthetase editing" evidence="14">
    <location>
        <begin position="225"/>
        <end position="411"/>
    </location>
</feature>
<dbReference type="Pfam" id="PF08264">
    <property type="entry name" value="Anticodon_1"/>
    <property type="match status" value="1"/>
</dbReference>
<dbReference type="PANTHER" id="PTHR43740">
    <property type="entry name" value="LEUCYL-TRNA SYNTHETASE"/>
    <property type="match status" value="1"/>
</dbReference>
<evidence type="ECO:0000313" key="16">
    <source>
        <dbReference type="Proteomes" id="UP000076964"/>
    </source>
</evidence>
<feature type="short sequence motif" description="'KMSKS' region" evidence="9">
    <location>
        <begin position="618"/>
        <end position="622"/>
    </location>
</feature>
<evidence type="ECO:0000256" key="5">
    <source>
        <dbReference type="ARBA" id="ARBA00022840"/>
    </source>
</evidence>
<evidence type="ECO:0000259" key="12">
    <source>
        <dbReference type="Pfam" id="PF08264"/>
    </source>
</evidence>
<evidence type="ECO:0000256" key="4">
    <source>
        <dbReference type="ARBA" id="ARBA00022741"/>
    </source>
</evidence>
<dbReference type="CDD" id="cd00812">
    <property type="entry name" value="LeuRS_core"/>
    <property type="match status" value="1"/>
</dbReference>
<dbReference type="EMBL" id="LSFI01000009">
    <property type="protein sequence ID" value="OAG28220.1"/>
    <property type="molecule type" value="Genomic_DNA"/>
</dbReference>
<feature type="domain" description="Aminoacyl-tRNA synthetase class Ia" evidence="11">
    <location>
        <begin position="424"/>
        <end position="581"/>
    </location>
</feature>
<evidence type="ECO:0000259" key="13">
    <source>
        <dbReference type="Pfam" id="PF09334"/>
    </source>
</evidence>
<dbReference type="STRING" id="1795632.TH606_02925"/>
<dbReference type="AlphaFoldDB" id="A0A177E9X2"/>
<name>A0A177E9X2_9BACT</name>
<dbReference type="OrthoDB" id="9810365at2"/>
<evidence type="ECO:0000259" key="14">
    <source>
        <dbReference type="Pfam" id="PF13603"/>
    </source>
</evidence>
<feature type="domain" description="Aminoacyl-tRNA synthetase class Ia" evidence="11">
    <location>
        <begin position="617"/>
        <end position="658"/>
    </location>
</feature>
<evidence type="ECO:0000259" key="11">
    <source>
        <dbReference type="Pfam" id="PF00133"/>
    </source>
</evidence>
<dbReference type="InterPro" id="IPR013155">
    <property type="entry name" value="M/V/L/I-tRNA-synth_anticd-bd"/>
</dbReference>
<dbReference type="Pfam" id="PF13603">
    <property type="entry name" value="tRNA-synt_1_2"/>
    <property type="match status" value="1"/>
</dbReference>
<dbReference type="SUPFAM" id="SSF47323">
    <property type="entry name" value="Anticodon-binding domain of a subclass of class I aminoacyl-tRNA synthetases"/>
    <property type="match status" value="1"/>
</dbReference>
<evidence type="ECO:0000256" key="1">
    <source>
        <dbReference type="ARBA" id="ARBA00005594"/>
    </source>
</evidence>
<dbReference type="HAMAP" id="MF_00049_B">
    <property type="entry name" value="Leu_tRNA_synth_B"/>
    <property type="match status" value="1"/>
</dbReference>
<dbReference type="CDD" id="cd07958">
    <property type="entry name" value="Anticodon_Ia_Leu_BEm"/>
    <property type="match status" value="1"/>
</dbReference>
<dbReference type="Gene3D" id="2.20.28.290">
    <property type="match status" value="1"/>
</dbReference>
<accession>A0A177E9X2</accession>
<dbReference type="GO" id="GO:0004823">
    <property type="term" value="F:leucine-tRNA ligase activity"/>
    <property type="evidence" value="ECO:0007669"/>
    <property type="project" value="UniProtKB-UniRule"/>
</dbReference>
<protein>
    <recommendedName>
        <fullName evidence="9">Leucine--tRNA ligase</fullName>
        <ecNumber evidence="9">6.1.1.4</ecNumber>
    </recommendedName>
    <alternativeName>
        <fullName evidence="9">Leucyl-tRNA synthetase</fullName>
        <shortName evidence="9">LeuRS</shortName>
    </alternativeName>
</protein>
<dbReference type="Pfam" id="PF09334">
    <property type="entry name" value="tRNA-synt_1g"/>
    <property type="match status" value="1"/>
</dbReference>
<dbReference type="InterPro" id="IPR001412">
    <property type="entry name" value="aa-tRNA-synth_I_CS"/>
</dbReference>
<comment type="subcellular location">
    <subcellularLocation>
        <location evidence="9">Cytoplasm</location>
    </subcellularLocation>
</comment>
<evidence type="ECO:0000256" key="8">
    <source>
        <dbReference type="ARBA" id="ARBA00047469"/>
    </source>
</evidence>
<evidence type="ECO:0000256" key="6">
    <source>
        <dbReference type="ARBA" id="ARBA00022917"/>
    </source>
</evidence>
<dbReference type="GO" id="GO:0006429">
    <property type="term" value="P:leucyl-tRNA aminoacylation"/>
    <property type="evidence" value="ECO:0007669"/>
    <property type="project" value="UniProtKB-UniRule"/>
</dbReference>
<dbReference type="InterPro" id="IPR025709">
    <property type="entry name" value="Leu_tRNA-synth_edit"/>
</dbReference>
<keyword evidence="6 9" id="KW-0648">Protein biosynthesis</keyword>
<dbReference type="GO" id="GO:0002161">
    <property type="term" value="F:aminoacyl-tRNA deacylase activity"/>
    <property type="evidence" value="ECO:0007669"/>
    <property type="project" value="InterPro"/>
</dbReference>
<dbReference type="InterPro" id="IPR015413">
    <property type="entry name" value="Methionyl/Leucyl_tRNA_Synth"/>
</dbReference>